<gene>
    <name evidence="1" type="ORF">OPT61_g10242</name>
</gene>
<dbReference type="Proteomes" id="UP001153331">
    <property type="component" value="Unassembled WGS sequence"/>
</dbReference>
<organism evidence="1 2">
    <name type="scientific">Boeremia exigua</name>
    <dbReference type="NCBI Taxonomy" id="749465"/>
    <lineage>
        <taxon>Eukaryota</taxon>
        <taxon>Fungi</taxon>
        <taxon>Dikarya</taxon>
        <taxon>Ascomycota</taxon>
        <taxon>Pezizomycotina</taxon>
        <taxon>Dothideomycetes</taxon>
        <taxon>Pleosporomycetidae</taxon>
        <taxon>Pleosporales</taxon>
        <taxon>Pleosporineae</taxon>
        <taxon>Didymellaceae</taxon>
        <taxon>Boeremia</taxon>
    </lineage>
</organism>
<comment type="caution">
    <text evidence="1">The sequence shown here is derived from an EMBL/GenBank/DDBJ whole genome shotgun (WGS) entry which is preliminary data.</text>
</comment>
<protein>
    <submittedName>
        <fullName evidence="1">Uncharacterized protein</fullName>
    </submittedName>
</protein>
<name>A0ACC2HRI0_9PLEO</name>
<evidence type="ECO:0000313" key="2">
    <source>
        <dbReference type="Proteomes" id="UP001153331"/>
    </source>
</evidence>
<accession>A0ACC2HRI0</accession>
<proteinExistence type="predicted"/>
<evidence type="ECO:0000313" key="1">
    <source>
        <dbReference type="EMBL" id="KAJ8105333.1"/>
    </source>
</evidence>
<keyword evidence="2" id="KW-1185">Reference proteome</keyword>
<reference evidence="1" key="1">
    <citation type="submission" date="2022-11" db="EMBL/GenBank/DDBJ databases">
        <title>Genome Sequence of Boeremia exigua.</title>
        <authorList>
            <person name="Buettner E."/>
        </authorList>
    </citation>
    <scope>NUCLEOTIDE SEQUENCE</scope>
    <source>
        <strain evidence="1">CU02</strain>
    </source>
</reference>
<sequence>MNEERRLQGKVKRVSAAALPFKKLKRRTSYILSVNGALPPYRPADVGLGSARCQPVRESFEMQGFPPCHRTKTPFSRGLGDMTSTTLLTDHELWTDQSSCARRLSKSHSQRQGCHTVLKDELEGPNMCDPETQVAHPEISAPFWAQPCRVPDAILELMRSPRDAEGSGAEWRLQAQLQHTLLFCVLSEFRRRLPNVDVSSSLHRQTCPAVEMRSGRQGARGNG</sequence>
<dbReference type="EMBL" id="JAPHNI010001548">
    <property type="protein sequence ID" value="KAJ8105333.1"/>
    <property type="molecule type" value="Genomic_DNA"/>
</dbReference>